<dbReference type="InterPro" id="IPR051081">
    <property type="entry name" value="HTH_MetalResp_TranReg"/>
</dbReference>
<dbReference type="InterPro" id="IPR011991">
    <property type="entry name" value="ArsR-like_HTH"/>
</dbReference>
<reference evidence="5" key="1">
    <citation type="journal article" date="2020" name="mSystems">
        <title>Genome- and Community-Level Interaction Insights into Carbon Utilization and Element Cycling Functions of Hydrothermarchaeota in Hydrothermal Sediment.</title>
        <authorList>
            <person name="Zhou Z."/>
            <person name="Liu Y."/>
            <person name="Xu W."/>
            <person name="Pan J."/>
            <person name="Luo Z.H."/>
            <person name="Li M."/>
        </authorList>
    </citation>
    <scope>NUCLEOTIDE SEQUENCE [LARGE SCALE GENOMIC DNA]</scope>
    <source>
        <strain evidence="5">SpSt-503</strain>
    </source>
</reference>
<dbReference type="Pfam" id="PF01022">
    <property type="entry name" value="HTH_5"/>
    <property type="match status" value="1"/>
</dbReference>
<gene>
    <name evidence="5" type="ORF">ENS59_06250</name>
</gene>
<dbReference type="Gene3D" id="1.10.10.10">
    <property type="entry name" value="Winged helix-like DNA-binding domain superfamily/Winged helix DNA-binding domain"/>
    <property type="match status" value="1"/>
</dbReference>
<dbReference type="AlphaFoldDB" id="A0A7C3HWW9"/>
<evidence type="ECO:0000313" key="5">
    <source>
        <dbReference type="EMBL" id="HFH29099.1"/>
    </source>
</evidence>
<sequence>MTEEERKRCELRAHMFKALAHPLRIYMLEKLKDRPWCVCEMAEELGVDKSIVSKYLTQLKNAGIIEDKKRGTLVEYHLAAPCVLELASCAESSVLEVRKKRLMI</sequence>
<dbReference type="PROSITE" id="PS50987">
    <property type="entry name" value="HTH_ARSR_2"/>
    <property type="match status" value="1"/>
</dbReference>
<dbReference type="PRINTS" id="PR00778">
    <property type="entry name" value="HTHARSR"/>
</dbReference>
<name>A0A7C3HWW9_9SPIR</name>
<feature type="domain" description="HTH arsR-type" evidence="4">
    <location>
        <begin position="4"/>
        <end position="98"/>
    </location>
</feature>
<dbReference type="GO" id="GO:0003677">
    <property type="term" value="F:DNA binding"/>
    <property type="evidence" value="ECO:0007669"/>
    <property type="project" value="UniProtKB-KW"/>
</dbReference>
<comment type="caution">
    <text evidence="5">The sequence shown here is derived from an EMBL/GenBank/DDBJ whole genome shotgun (WGS) entry which is preliminary data.</text>
</comment>
<organism evidence="5">
    <name type="scientific">Gracilinema caldarium</name>
    <dbReference type="NCBI Taxonomy" id="215591"/>
    <lineage>
        <taxon>Bacteria</taxon>
        <taxon>Pseudomonadati</taxon>
        <taxon>Spirochaetota</taxon>
        <taxon>Spirochaetia</taxon>
        <taxon>Spirochaetales</taxon>
        <taxon>Breznakiellaceae</taxon>
        <taxon>Gracilinema</taxon>
    </lineage>
</organism>
<keyword evidence="3" id="KW-0804">Transcription</keyword>
<dbReference type="PANTHER" id="PTHR33154:SF33">
    <property type="entry name" value="TRANSCRIPTIONAL REPRESSOR SDPR"/>
    <property type="match status" value="1"/>
</dbReference>
<dbReference type="CDD" id="cd00090">
    <property type="entry name" value="HTH_ARSR"/>
    <property type="match status" value="1"/>
</dbReference>
<dbReference type="InterPro" id="IPR001845">
    <property type="entry name" value="HTH_ArsR_DNA-bd_dom"/>
</dbReference>
<evidence type="ECO:0000256" key="2">
    <source>
        <dbReference type="ARBA" id="ARBA00023125"/>
    </source>
</evidence>
<keyword evidence="2" id="KW-0238">DNA-binding</keyword>
<dbReference type="PANTHER" id="PTHR33154">
    <property type="entry name" value="TRANSCRIPTIONAL REGULATOR, ARSR FAMILY"/>
    <property type="match status" value="1"/>
</dbReference>
<dbReference type="SMART" id="SM00418">
    <property type="entry name" value="HTH_ARSR"/>
    <property type="match status" value="1"/>
</dbReference>
<dbReference type="InterPro" id="IPR036390">
    <property type="entry name" value="WH_DNA-bd_sf"/>
</dbReference>
<accession>A0A7C3HWW9</accession>
<dbReference type="InterPro" id="IPR036388">
    <property type="entry name" value="WH-like_DNA-bd_sf"/>
</dbReference>
<protein>
    <submittedName>
        <fullName evidence="5">ArsR family transcriptional regulator</fullName>
    </submittedName>
</protein>
<dbReference type="NCBIfam" id="NF033788">
    <property type="entry name" value="HTH_metalloreg"/>
    <property type="match status" value="1"/>
</dbReference>
<dbReference type="EMBL" id="DSVL01000196">
    <property type="protein sequence ID" value="HFH29099.1"/>
    <property type="molecule type" value="Genomic_DNA"/>
</dbReference>
<dbReference type="SUPFAM" id="SSF46785">
    <property type="entry name" value="Winged helix' DNA-binding domain"/>
    <property type="match status" value="1"/>
</dbReference>
<proteinExistence type="predicted"/>
<evidence type="ECO:0000256" key="3">
    <source>
        <dbReference type="ARBA" id="ARBA00023163"/>
    </source>
</evidence>
<evidence type="ECO:0000259" key="4">
    <source>
        <dbReference type="PROSITE" id="PS50987"/>
    </source>
</evidence>
<evidence type="ECO:0000256" key="1">
    <source>
        <dbReference type="ARBA" id="ARBA00023015"/>
    </source>
</evidence>
<keyword evidence="1" id="KW-0805">Transcription regulation</keyword>
<dbReference type="GO" id="GO:0003700">
    <property type="term" value="F:DNA-binding transcription factor activity"/>
    <property type="evidence" value="ECO:0007669"/>
    <property type="project" value="InterPro"/>
</dbReference>